<dbReference type="CDD" id="cd13538">
    <property type="entry name" value="PBP2_ModA_like_1"/>
    <property type="match status" value="1"/>
</dbReference>
<dbReference type="Gene3D" id="3.40.190.10">
    <property type="entry name" value="Periplasmic binding protein-like II"/>
    <property type="match status" value="2"/>
</dbReference>
<feature type="binding site" evidence="4">
    <location>
        <position position="224"/>
    </location>
    <ligand>
        <name>molybdate</name>
        <dbReference type="ChEBI" id="CHEBI:36264"/>
    </ligand>
</feature>
<feature type="region of interest" description="Disordered" evidence="5">
    <location>
        <begin position="1"/>
        <end position="25"/>
    </location>
</feature>
<dbReference type="Pfam" id="PF13531">
    <property type="entry name" value="SBP_bac_11"/>
    <property type="match status" value="1"/>
</dbReference>
<dbReference type="EMBL" id="JACCFS010000001">
    <property type="protein sequence ID" value="NYJ37884.1"/>
    <property type="molecule type" value="Genomic_DNA"/>
</dbReference>
<name>A0A7Z0ETG8_9ACTN</name>
<feature type="binding site" evidence="4">
    <location>
        <position position="95"/>
    </location>
    <ligand>
        <name>molybdate</name>
        <dbReference type="ChEBI" id="CHEBI:36264"/>
    </ligand>
</feature>
<feature type="binding site" evidence="4">
    <location>
        <position position="67"/>
    </location>
    <ligand>
        <name>molybdate</name>
        <dbReference type="ChEBI" id="CHEBI:36264"/>
    </ligand>
</feature>
<comment type="caution">
    <text evidence="6">The sequence shown here is derived from an EMBL/GenBank/DDBJ whole genome shotgun (WGS) entry which is preliminary data.</text>
</comment>
<protein>
    <submittedName>
        <fullName evidence="6">Molybdate transport system substrate-binding protein</fullName>
    </submittedName>
</protein>
<reference evidence="6 7" key="1">
    <citation type="submission" date="2020-07" db="EMBL/GenBank/DDBJ databases">
        <title>Sequencing the genomes of 1000 actinobacteria strains.</title>
        <authorList>
            <person name="Klenk H.-P."/>
        </authorList>
    </citation>
    <scope>NUCLEOTIDE SEQUENCE [LARGE SCALE GENOMIC DNA]</scope>
    <source>
        <strain evidence="6 7">DSM 44442</strain>
    </source>
</reference>
<proteinExistence type="inferred from homology"/>
<dbReference type="SUPFAM" id="SSF53850">
    <property type="entry name" value="Periplasmic binding protein-like II"/>
    <property type="match status" value="1"/>
</dbReference>
<feature type="binding site" evidence="4">
    <location>
        <position position="206"/>
    </location>
    <ligand>
        <name>molybdate</name>
        <dbReference type="ChEBI" id="CHEBI:36264"/>
    </ligand>
</feature>
<comment type="similarity">
    <text evidence="1">Belongs to the bacterial solute-binding protein ModA family.</text>
</comment>
<evidence type="ECO:0000256" key="5">
    <source>
        <dbReference type="SAM" id="MobiDB-lite"/>
    </source>
</evidence>
<dbReference type="PIRSF" id="PIRSF004846">
    <property type="entry name" value="ModA"/>
    <property type="match status" value="1"/>
</dbReference>
<dbReference type="Proteomes" id="UP000572051">
    <property type="component" value="Unassembled WGS sequence"/>
</dbReference>
<keyword evidence="7" id="KW-1185">Reference proteome</keyword>
<accession>A0A7Z0ETG8</accession>
<keyword evidence="4" id="KW-0500">Molybdenum</keyword>
<keyword evidence="2 4" id="KW-0479">Metal-binding</keyword>
<evidence type="ECO:0000256" key="4">
    <source>
        <dbReference type="PIRSR" id="PIRSR004846-1"/>
    </source>
</evidence>
<dbReference type="InterPro" id="IPR050682">
    <property type="entry name" value="ModA/WtpA"/>
</dbReference>
<dbReference type="GO" id="GO:0015689">
    <property type="term" value="P:molybdate ion transport"/>
    <property type="evidence" value="ECO:0007669"/>
    <property type="project" value="InterPro"/>
</dbReference>
<dbReference type="PANTHER" id="PTHR30632">
    <property type="entry name" value="MOLYBDATE-BINDING PERIPLASMIC PROTEIN"/>
    <property type="match status" value="1"/>
</dbReference>
<dbReference type="GO" id="GO:0046872">
    <property type="term" value="F:metal ion binding"/>
    <property type="evidence" value="ECO:0007669"/>
    <property type="project" value="UniProtKB-KW"/>
</dbReference>
<evidence type="ECO:0000313" key="7">
    <source>
        <dbReference type="Proteomes" id="UP000572051"/>
    </source>
</evidence>
<gene>
    <name evidence="6" type="ORF">HNR10_005765</name>
</gene>
<dbReference type="AlphaFoldDB" id="A0A7Z0ETG8"/>
<organism evidence="6 7">
    <name type="scientific">Nocardiopsis aegyptia</name>
    <dbReference type="NCBI Taxonomy" id="220378"/>
    <lineage>
        <taxon>Bacteria</taxon>
        <taxon>Bacillati</taxon>
        <taxon>Actinomycetota</taxon>
        <taxon>Actinomycetes</taxon>
        <taxon>Streptosporangiales</taxon>
        <taxon>Nocardiopsidaceae</taxon>
        <taxon>Nocardiopsis</taxon>
    </lineage>
</organism>
<dbReference type="PANTHER" id="PTHR30632:SF0">
    <property type="entry name" value="SULFATE-BINDING PROTEIN"/>
    <property type="match status" value="1"/>
</dbReference>
<dbReference type="GO" id="GO:0030973">
    <property type="term" value="F:molybdate ion binding"/>
    <property type="evidence" value="ECO:0007669"/>
    <property type="project" value="TreeGrafter"/>
</dbReference>
<evidence type="ECO:0000313" key="6">
    <source>
        <dbReference type="EMBL" id="NYJ37884.1"/>
    </source>
</evidence>
<keyword evidence="3" id="KW-0732">Signal</keyword>
<evidence type="ECO:0000256" key="2">
    <source>
        <dbReference type="ARBA" id="ARBA00022723"/>
    </source>
</evidence>
<evidence type="ECO:0000256" key="1">
    <source>
        <dbReference type="ARBA" id="ARBA00009175"/>
    </source>
</evidence>
<sequence>MTAMRDALHRTAGGTARRAAPRSRTRLRGPVAVLAAAVLALTACGGPGDGGAGEGAGGELTVLAAASLTDVFTDIAADFERAHPGTRVTLNFAGSSELAQQINSGAPADVFAAADTATMEQVVEGEGLDADWAAEHGTHGLVFATNTLRIAVPPDNPAGIEAFADLAADGVQVAVCAEEVPCGAATRTAMDASGVEITPVTLEEDVRAVLTKVELGEVDAGLVYATDVDSARGRVEGLEFPEAEEAVNEYPIGVPAGAADPVLAAAWVDAVTSGNGAAALADAGFGTP</sequence>
<dbReference type="InterPro" id="IPR005950">
    <property type="entry name" value="ModA"/>
</dbReference>
<evidence type="ECO:0000256" key="3">
    <source>
        <dbReference type="ARBA" id="ARBA00022729"/>
    </source>
</evidence>
<dbReference type="NCBIfam" id="TIGR01256">
    <property type="entry name" value="modA"/>
    <property type="match status" value="1"/>
</dbReference>